<keyword evidence="2 10" id="KW-0489">Methyltransferase</keyword>
<dbReference type="Pfam" id="PF05430">
    <property type="entry name" value="Methyltransf_30"/>
    <property type="match status" value="1"/>
</dbReference>
<dbReference type="Proteomes" id="UP001203338">
    <property type="component" value="Unassembled WGS sequence"/>
</dbReference>
<dbReference type="InterPro" id="IPR047785">
    <property type="entry name" value="tRNA_MNMC2"/>
</dbReference>
<dbReference type="PANTHER" id="PTHR13847">
    <property type="entry name" value="SARCOSINE DEHYDROGENASE-RELATED"/>
    <property type="match status" value="1"/>
</dbReference>
<evidence type="ECO:0000313" key="14">
    <source>
        <dbReference type="Proteomes" id="UP001203338"/>
    </source>
</evidence>
<dbReference type="Pfam" id="PF01266">
    <property type="entry name" value="DAO"/>
    <property type="match status" value="1"/>
</dbReference>
<feature type="domain" description="MnmC-like methyltransferase" evidence="12">
    <location>
        <begin position="114"/>
        <end position="236"/>
    </location>
</feature>
<dbReference type="InterPro" id="IPR023032">
    <property type="entry name" value="tRNA_MAMT_biosynth_bifunc_MnmC"/>
</dbReference>
<dbReference type="InterPro" id="IPR017610">
    <property type="entry name" value="tRNA_S-uridine_synth_MnmC_C"/>
</dbReference>
<evidence type="ECO:0000256" key="9">
    <source>
        <dbReference type="ARBA" id="ARBA00023268"/>
    </source>
</evidence>
<dbReference type="Gene3D" id="3.50.50.60">
    <property type="entry name" value="FAD/NAD(P)-binding domain"/>
    <property type="match status" value="1"/>
</dbReference>
<keyword evidence="7 10" id="KW-0274">FAD</keyword>
<keyword evidence="3 10" id="KW-0285">Flavoprotein</keyword>
<comment type="similarity">
    <text evidence="10">In the N-terminal section; belongs to the methyltransferase superfamily. tRNA (mnm(5)s(2)U34)-methyltransferase family.</text>
</comment>
<comment type="similarity">
    <text evidence="10">In the C-terminal section; belongs to the DAO family.</text>
</comment>
<comment type="catalytic activity">
    <reaction evidence="10">
        <text>5-aminomethyl-2-thiouridine(34) in tRNA + S-adenosyl-L-methionine = 5-methylaminomethyl-2-thiouridine(34) in tRNA + S-adenosyl-L-homocysteine + H(+)</text>
        <dbReference type="Rhea" id="RHEA:19569"/>
        <dbReference type="Rhea" id="RHEA-COMP:10195"/>
        <dbReference type="Rhea" id="RHEA-COMP:10197"/>
        <dbReference type="ChEBI" id="CHEBI:15378"/>
        <dbReference type="ChEBI" id="CHEBI:57856"/>
        <dbReference type="ChEBI" id="CHEBI:59789"/>
        <dbReference type="ChEBI" id="CHEBI:74454"/>
        <dbReference type="ChEBI" id="CHEBI:74455"/>
        <dbReference type="EC" id="2.1.1.61"/>
    </reaction>
</comment>
<proteinExistence type="inferred from homology"/>
<evidence type="ECO:0000256" key="7">
    <source>
        <dbReference type="ARBA" id="ARBA00022827"/>
    </source>
</evidence>
<dbReference type="EC" id="1.5.-.-" evidence="10"/>
<protein>
    <recommendedName>
        <fullName evidence="10">tRNA 5-methylaminomethyl-2-thiouridine biosynthesis bifunctional protein MnmC</fullName>
        <shortName evidence="10">tRNA mnm(5)s(2)U biosynthesis bifunctional protein</shortName>
    </recommendedName>
    <domain>
        <recommendedName>
            <fullName evidence="10">tRNA (mnm(5)s(2)U34)-methyltransferase</fullName>
            <ecNumber evidence="10">2.1.1.61</ecNumber>
        </recommendedName>
    </domain>
    <domain>
        <recommendedName>
            <fullName evidence="10">FAD-dependent cmnm(5)s(2)U34 oxidoreductase</fullName>
            <ecNumber evidence="10">1.5.-.-</ecNumber>
        </recommendedName>
    </domain>
</protein>
<evidence type="ECO:0000313" key="13">
    <source>
        <dbReference type="EMBL" id="MCL6271862.1"/>
    </source>
</evidence>
<feature type="region of interest" description="tRNA (mnm(5)s(2)U34)-methyltransferase" evidence="10">
    <location>
        <begin position="1"/>
        <end position="237"/>
    </location>
</feature>
<dbReference type="NCBIfam" id="TIGR03197">
    <property type="entry name" value="MnmC_Cterm"/>
    <property type="match status" value="1"/>
</dbReference>
<evidence type="ECO:0000256" key="2">
    <source>
        <dbReference type="ARBA" id="ARBA00022603"/>
    </source>
</evidence>
<gene>
    <name evidence="10 13" type="primary">mnmC</name>
    <name evidence="13" type="ORF">M3P05_18245</name>
</gene>
<dbReference type="EMBL" id="JAMFLX010000035">
    <property type="protein sequence ID" value="MCL6271862.1"/>
    <property type="molecule type" value="Genomic_DNA"/>
</dbReference>
<evidence type="ECO:0000256" key="5">
    <source>
        <dbReference type="ARBA" id="ARBA00022691"/>
    </source>
</evidence>
<dbReference type="HAMAP" id="MF_01102">
    <property type="entry name" value="MnmC"/>
    <property type="match status" value="1"/>
</dbReference>
<dbReference type="InterPro" id="IPR006076">
    <property type="entry name" value="FAD-dep_OxRdtase"/>
</dbReference>
<keyword evidence="4 10" id="KW-0808">Transferase</keyword>
<keyword evidence="5 10" id="KW-0949">S-adenosyl-L-methionine</keyword>
<keyword evidence="6 10" id="KW-0819">tRNA processing</keyword>
<evidence type="ECO:0000259" key="12">
    <source>
        <dbReference type="Pfam" id="PF05430"/>
    </source>
</evidence>
<feature type="region of interest" description="FAD-dependent cmnm(5)s(2)U34 oxidoreductase" evidence="10">
    <location>
        <begin position="263"/>
        <end position="658"/>
    </location>
</feature>
<evidence type="ECO:0000256" key="8">
    <source>
        <dbReference type="ARBA" id="ARBA00023002"/>
    </source>
</evidence>
<dbReference type="Gene3D" id="3.30.9.10">
    <property type="entry name" value="D-Amino Acid Oxidase, subunit A, domain 2"/>
    <property type="match status" value="1"/>
</dbReference>
<evidence type="ECO:0000256" key="10">
    <source>
        <dbReference type="HAMAP-Rule" id="MF_01102"/>
    </source>
</evidence>
<reference evidence="13 14" key="1">
    <citation type="submission" date="2022-05" db="EMBL/GenBank/DDBJ databases">
        <authorList>
            <person name="Park J.-S."/>
        </authorList>
    </citation>
    <scope>NUCLEOTIDE SEQUENCE [LARGE SCALE GENOMIC DNA]</scope>
    <source>
        <strain evidence="13 14">2012CJ34-2</strain>
    </source>
</reference>
<dbReference type="Gene3D" id="3.40.50.150">
    <property type="entry name" value="Vaccinia Virus protein VP39"/>
    <property type="match status" value="1"/>
</dbReference>
<comment type="cofactor">
    <cofactor evidence="10">
        <name>FAD</name>
        <dbReference type="ChEBI" id="CHEBI:57692"/>
    </cofactor>
</comment>
<keyword evidence="8 10" id="KW-0560">Oxidoreductase</keyword>
<feature type="domain" description="FAD dependent oxidoreductase" evidence="11">
    <location>
        <begin position="261"/>
        <end position="623"/>
    </location>
</feature>
<organism evidence="13 14">
    <name type="scientific">Parendozoicomonas callyspongiae</name>
    <dbReference type="NCBI Taxonomy" id="2942213"/>
    <lineage>
        <taxon>Bacteria</taxon>
        <taxon>Pseudomonadati</taxon>
        <taxon>Pseudomonadota</taxon>
        <taxon>Gammaproteobacteria</taxon>
        <taxon>Oceanospirillales</taxon>
        <taxon>Endozoicomonadaceae</taxon>
        <taxon>Parendozoicomonas</taxon>
    </lineage>
</organism>
<dbReference type="InterPro" id="IPR008471">
    <property type="entry name" value="MnmC-like_methylTransf"/>
</dbReference>
<comment type="function">
    <text evidence="10">Catalyzes the last two steps in the biosynthesis of 5-methylaminomethyl-2-thiouridine (mnm(5)s(2)U) at the wobble position (U34) in tRNA. Catalyzes the FAD-dependent demodification of cmnm(5)s(2)U34 to nm(5)s(2)U34, followed by the transfer of a methyl group from S-adenosyl-L-methionine to nm(5)s(2)U34, to form mnm(5)s(2)U34.</text>
</comment>
<evidence type="ECO:0000256" key="6">
    <source>
        <dbReference type="ARBA" id="ARBA00022694"/>
    </source>
</evidence>
<keyword evidence="1 10" id="KW-0963">Cytoplasm</keyword>
<evidence type="ECO:0000256" key="3">
    <source>
        <dbReference type="ARBA" id="ARBA00022630"/>
    </source>
</evidence>
<keyword evidence="9 10" id="KW-0511">Multifunctional enzyme</keyword>
<dbReference type="SUPFAM" id="SSF54373">
    <property type="entry name" value="FAD-linked reductases, C-terminal domain"/>
    <property type="match status" value="1"/>
</dbReference>
<dbReference type="InterPro" id="IPR029063">
    <property type="entry name" value="SAM-dependent_MTases_sf"/>
</dbReference>
<sequence length="658" mass="72387">MSTTHIGPAVLSWDENGQPISTEFDDVYFSKSSGLDETRYVFLQHNDLPERFTQLNACGFFTIAETGFGTGLNFLCAMQSFLENAPDQARLHFISVEKSPLTRRDLEQALTLWPELKHLADELINNYPGNIPGFHRRHFARGRVQLTLIVDDVVIALSTLDARVNAWFLDGFAPSKNPQMWQPELFQTMAEKSAANATYATFTVARIVRGGLSEAGFTLERASGFGRKREMLKGHLEKASQNQQPAPWLKKQISPKQQTALVIGAGIAGASTARALADRGWQVTIIDSHKEPASGASGNPQGILYARLSVHDTPLSQLVLQGYRHTINLLKHAPKEIYSLSGLIQLPDNEKELQRHQALNACGRFDAILEGLSSEKASRLSGIEYRTDGLFFHDGGWVNPPGLVNWLLDHPNISFTGEQTVCALAKEQDIWKVVTTEGQPFQSPVVVIACGHLAAKLTPTSHIPLKAIRGQITEVPSTPESERLNWSLCAEGYIAPAHNGRHTLGATFNFNDPDTSVRPADHKANLDTVSSFAPELAQALEFNQLDPKSLSGRTGFRCTTPDYLPVIGPVMDEPVFKREFAILAKNAKAKIPEAAPWLKGLYINAGHGSRGMITCPLSGEIIASHITGETAPVSKKMMTELHPERFTARRLIKGKNKT</sequence>
<dbReference type="PANTHER" id="PTHR13847:SF283">
    <property type="entry name" value="TRNA 5-METHYLAMINOMETHYL-2-THIOURIDINE BIOSYNTHESIS BIFUNCTIONAL PROTEIN MNMC"/>
    <property type="match status" value="1"/>
</dbReference>
<accession>A0ABT0PKE4</accession>
<evidence type="ECO:0000256" key="1">
    <source>
        <dbReference type="ARBA" id="ARBA00022490"/>
    </source>
</evidence>
<evidence type="ECO:0000256" key="4">
    <source>
        <dbReference type="ARBA" id="ARBA00022679"/>
    </source>
</evidence>
<dbReference type="NCBIfam" id="NF033855">
    <property type="entry name" value="tRNA_MNMC2"/>
    <property type="match status" value="1"/>
</dbReference>
<dbReference type="InterPro" id="IPR036188">
    <property type="entry name" value="FAD/NAD-bd_sf"/>
</dbReference>
<dbReference type="SUPFAM" id="SSF51905">
    <property type="entry name" value="FAD/NAD(P)-binding domain"/>
    <property type="match status" value="1"/>
</dbReference>
<dbReference type="NCBIfam" id="NF002481">
    <property type="entry name" value="PRK01747.1-2"/>
    <property type="match status" value="1"/>
</dbReference>
<name>A0ABT0PKE4_9GAMM</name>
<dbReference type="RefSeq" id="WP_249701526.1">
    <property type="nucleotide sequence ID" value="NZ_JAMFLX010000035.1"/>
</dbReference>
<comment type="caution">
    <text evidence="13">The sequence shown here is derived from an EMBL/GenBank/DDBJ whole genome shotgun (WGS) entry which is preliminary data.</text>
</comment>
<keyword evidence="14" id="KW-1185">Reference proteome</keyword>
<evidence type="ECO:0000259" key="11">
    <source>
        <dbReference type="Pfam" id="PF01266"/>
    </source>
</evidence>
<dbReference type="EC" id="2.1.1.61" evidence="10"/>
<comment type="subcellular location">
    <subcellularLocation>
        <location evidence="10">Cytoplasm</location>
    </subcellularLocation>
</comment>